<feature type="domain" description="JmjC" evidence="4">
    <location>
        <begin position="98"/>
        <end position="254"/>
    </location>
</feature>
<dbReference type="InterPro" id="IPR041667">
    <property type="entry name" value="Cupin_8"/>
</dbReference>
<sequence>MAMCSKKFKSTLSPQEIKDIIINSKTPLVFKNTLSWDLMHWSLEDWVENLGNPKLDFRIGTKQCTKVPQWENDCQVMSATLKEVLNEGDTRDSWMYFDYKHMKYHFENKPDLLETMSWADFGFPDKNGNDSTIWIGTKGAYTPCHMDSYGCNIVAQVYGRKLWVMFPQSRTLLLKPTRVPYEESSIYSNIHFTCGLSEIQGVGEAHVVELCPGDVLVVPSHWWHYVENLSTAISVNMWIPLETDHQSRLQEALVRFFVASTLKTVDTKGGTGLLNLNEMDLLEDPLDLRQISWCVEQVLDREESPATVEDKAATITSHHGCVSTVPTMAAAELQRLLLAKCGCVSDCTTAAPCSRQLSVEHIINAFCHPDVIAKVSEVLLSMNTTRCD</sequence>
<comment type="function">
    <text evidence="3">May play a role in cellular stress response.</text>
</comment>
<gene>
    <name evidence="5" type="ORF">g.15953</name>
</gene>
<dbReference type="AlphaFoldDB" id="A0A1B6LVY8"/>
<evidence type="ECO:0000256" key="1">
    <source>
        <dbReference type="ARBA" id="ARBA00004496"/>
    </source>
</evidence>
<evidence type="ECO:0000259" key="4">
    <source>
        <dbReference type="PROSITE" id="PS51184"/>
    </source>
</evidence>
<dbReference type="PROSITE" id="PS51184">
    <property type="entry name" value="JMJC"/>
    <property type="match status" value="1"/>
</dbReference>
<name>A0A1B6LVY8_9HEMI</name>
<dbReference type="EMBL" id="GEBQ01012131">
    <property type="protein sequence ID" value="JAT27846.1"/>
    <property type="molecule type" value="Transcribed_RNA"/>
</dbReference>
<dbReference type="Pfam" id="PF13621">
    <property type="entry name" value="Cupin_8"/>
    <property type="match status" value="1"/>
</dbReference>
<dbReference type="PANTHER" id="PTHR12461:SF43">
    <property type="entry name" value="HSPB1-ASSOCIATED PROTEIN 1"/>
    <property type="match status" value="1"/>
</dbReference>
<dbReference type="GO" id="GO:0005737">
    <property type="term" value="C:cytoplasm"/>
    <property type="evidence" value="ECO:0007669"/>
    <property type="project" value="UniProtKB-SubCell"/>
</dbReference>
<dbReference type="InterPro" id="IPR003347">
    <property type="entry name" value="JmjC_dom"/>
</dbReference>
<evidence type="ECO:0000256" key="3">
    <source>
        <dbReference type="ARBA" id="ARBA00037342"/>
    </source>
</evidence>
<evidence type="ECO:0000313" key="5">
    <source>
        <dbReference type="EMBL" id="JAT27846.1"/>
    </source>
</evidence>
<dbReference type="PANTHER" id="PTHR12461">
    <property type="entry name" value="HYPOXIA-INDUCIBLE FACTOR 1 ALPHA INHIBITOR-RELATED"/>
    <property type="match status" value="1"/>
</dbReference>
<reference evidence="5" key="1">
    <citation type="submission" date="2015-11" db="EMBL/GenBank/DDBJ databases">
        <title>De novo transcriptome assembly of four potential Pierce s Disease insect vectors from Arizona vineyards.</title>
        <authorList>
            <person name="Tassone E.E."/>
        </authorList>
    </citation>
    <scope>NUCLEOTIDE SEQUENCE</scope>
</reference>
<accession>A0A1B6LVY8</accession>
<proteinExistence type="predicted"/>
<dbReference type="SMART" id="SM00558">
    <property type="entry name" value="JmjC"/>
    <property type="match status" value="1"/>
</dbReference>
<keyword evidence="2" id="KW-0963">Cytoplasm</keyword>
<dbReference type="SUPFAM" id="SSF51197">
    <property type="entry name" value="Clavaminate synthase-like"/>
    <property type="match status" value="1"/>
</dbReference>
<protein>
    <recommendedName>
        <fullName evidence="4">JmjC domain-containing protein</fullName>
    </recommendedName>
</protein>
<organism evidence="5">
    <name type="scientific">Graphocephala atropunctata</name>
    <dbReference type="NCBI Taxonomy" id="36148"/>
    <lineage>
        <taxon>Eukaryota</taxon>
        <taxon>Metazoa</taxon>
        <taxon>Ecdysozoa</taxon>
        <taxon>Arthropoda</taxon>
        <taxon>Hexapoda</taxon>
        <taxon>Insecta</taxon>
        <taxon>Pterygota</taxon>
        <taxon>Neoptera</taxon>
        <taxon>Paraneoptera</taxon>
        <taxon>Hemiptera</taxon>
        <taxon>Auchenorrhyncha</taxon>
        <taxon>Membracoidea</taxon>
        <taxon>Cicadellidae</taxon>
        <taxon>Cicadellinae</taxon>
        <taxon>Cicadellini</taxon>
        <taxon>Graphocephala</taxon>
    </lineage>
</organism>
<dbReference type="Gene3D" id="2.60.120.650">
    <property type="entry name" value="Cupin"/>
    <property type="match status" value="1"/>
</dbReference>
<evidence type="ECO:0000256" key="2">
    <source>
        <dbReference type="ARBA" id="ARBA00022490"/>
    </source>
</evidence>
<comment type="subcellular location">
    <subcellularLocation>
        <location evidence="1">Cytoplasm</location>
    </subcellularLocation>
</comment>